<sequence length="867" mass="91774">MQSTSFRLISTIITLLLLLALLGVIGLAVRTTPAMTLGQVLGATPVTSTPRSRPTATSPDARATRTPPLAQEIALGPVAQVADGGFSFRPLPDYTLTFSDDSATLTAGSTSAPGQDALFSLRGGPVTRFITTSLPSPELPTILEAYAASYAQAHPVRVGAPQELTVDGVPALAADLTADEPGQVVVGRITLAQPEPGWLFVMVGTGLADRWQAELRQQYDALLASVRFLPLQATPTPTLGIVLAPTPTLPATATPQPSPTGTAAPLAPATPDTHWQIWSDGNVINDLALAGNTLWAATEGGFVAWNRASARAVKFTTRDGLAVNYATTVVNCPLPNLGVVFGHDHGLQLFDLQQGRWKTLDSNTSAMRSDRVVGLYCDLEGGLLWVVYADQGIDVFDAAANTWSAVPLPAQAQEAGALRDVVTVDEGQRYWLLAERGVIAVDGQTATLYNGQNSPLDTDQVTAMAVDGSGSVWLTTASTLYRFDGESWSSFGPEQLVVSGAPAGRLTDLAIAADGTMWLAWDQAEVCRFDPGTGRCLAFYRGESGMAAPPLTALEAGAGGQVYYATAGDGVSWFDGEGWHHWVSQAEPLLGNQVRAMTQQTDGTIWIATDLGVQSLNPDGSQTLQTFTRRDGTLPFDNIQVVHAADGGIWIGGQGRVSFYDGIAWADYGVNDGLLDGQVRAIAVDASQRVWFGTSAGLSILTGEAFFNLTRADNLPSDQITALATAGQVVWIGSQGGGLYRFQDNQLQVFNTANVQLPSDNITALALHQDGSLLIGTDRGLARFHEGRFSPIPDVSDTTVTALASTPRGEIWVGTADRGAFYFDGATWSPFPRDGRLPAPQVSALLVDQNGVVWIGSRRGGLLRYTP</sequence>
<name>A0A540VF62_9CHLR</name>
<gene>
    <name evidence="2" type="ORF">FKZ61_12395</name>
</gene>
<evidence type="ECO:0000313" key="2">
    <source>
        <dbReference type="EMBL" id="TQE95394.1"/>
    </source>
</evidence>
<dbReference type="AlphaFoldDB" id="A0A540VF62"/>
<evidence type="ECO:0000256" key="1">
    <source>
        <dbReference type="SAM" id="MobiDB-lite"/>
    </source>
</evidence>
<protein>
    <recommendedName>
        <fullName evidence="4">Two component regulator propeller</fullName>
    </recommendedName>
</protein>
<evidence type="ECO:0008006" key="4">
    <source>
        <dbReference type="Google" id="ProtNLM"/>
    </source>
</evidence>
<reference evidence="2 3" key="1">
    <citation type="submission" date="2019-06" db="EMBL/GenBank/DDBJ databases">
        <title>Genome sequence of Litorilinea aerophila BAA-2444.</title>
        <authorList>
            <person name="Maclea K.S."/>
            <person name="Maurais E.G."/>
            <person name="Iannazzi L.C."/>
        </authorList>
    </citation>
    <scope>NUCLEOTIDE SEQUENCE [LARGE SCALE GENOMIC DNA]</scope>
    <source>
        <strain evidence="2 3">ATCC BAA-2444</strain>
    </source>
</reference>
<dbReference type="Gene3D" id="2.130.10.10">
    <property type="entry name" value="YVTN repeat-like/Quinoprotein amine dehydrogenase"/>
    <property type="match status" value="3"/>
</dbReference>
<dbReference type="InParanoid" id="A0A540VF62"/>
<feature type="region of interest" description="Disordered" evidence="1">
    <location>
        <begin position="44"/>
        <end position="65"/>
    </location>
</feature>
<dbReference type="InterPro" id="IPR015943">
    <property type="entry name" value="WD40/YVTN_repeat-like_dom_sf"/>
</dbReference>
<proteinExistence type="predicted"/>
<dbReference type="Pfam" id="PF07494">
    <property type="entry name" value="Reg_prop"/>
    <property type="match status" value="1"/>
</dbReference>
<accession>A0A540VF62</accession>
<comment type="caution">
    <text evidence="2">The sequence shown here is derived from an EMBL/GenBank/DDBJ whole genome shotgun (WGS) entry which is preliminary data.</text>
</comment>
<dbReference type="OrthoDB" id="165958at2"/>
<evidence type="ECO:0000313" key="3">
    <source>
        <dbReference type="Proteomes" id="UP000317371"/>
    </source>
</evidence>
<dbReference type="SUPFAM" id="SSF50952">
    <property type="entry name" value="Soluble quinoprotein glucose dehydrogenase"/>
    <property type="match status" value="1"/>
</dbReference>
<keyword evidence="3" id="KW-1185">Reference proteome</keyword>
<organism evidence="2 3">
    <name type="scientific">Litorilinea aerophila</name>
    <dbReference type="NCBI Taxonomy" id="1204385"/>
    <lineage>
        <taxon>Bacteria</taxon>
        <taxon>Bacillati</taxon>
        <taxon>Chloroflexota</taxon>
        <taxon>Caldilineae</taxon>
        <taxon>Caldilineales</taxon>
        <taxon>Caldilineaceae</taxon>
        <taxon>Litorilinea</taxon>
    </lineage>
</organism>
<dbReference type="SUPFAM" id="SSF63829">
    <property type="entry name" value="Calcium-dependent phosphotriesterase"/>
    <property type="match status" value="2"/>
</dbReference>
<dbReference type="EMBL" id="VIGC01000014">
    <property type="protein sequence ID" value="TQE95394.1"/>
    <property type="molecule type" value="Genomic_DNA"/>
</dbReference>
<feature type="compositionally biased region" description="Low complexity" evidence="1">
    <location>
        <begin position="44"/>
        <end position="59"/>
    </location>
</feature>
<dbReference type="InterPro" id="IPR011041">
    <property type="entry name" value="Quinoprot_gluc/sorb_DH_b-prop"/>
</dbReference>
<dbReference type="RefSeq" id="WP_141610450.1">
    <property type="nucleotide sequence ID" value="NZ_VIGC02000014.1"/>
</dbReference>
<dbReference type="InterPro" id="IPR011110">
    <property type="entry name" value="Reg_prop"/>
</dbReference>
<dbReference type="Proteomes" id="UP000317371">
    <property type="component" value="Unassembled WGS sequence"/>
</dbReference>